<reference evidence="11 13" key="1">
    <citation type="journal article" date="2014" name="ISME J.">
        <title>Trehalose/2-sulfotrehalose biosynthesis and glycine-betaine uptake are widely spread mechanisms for osmoadaptation in the Halobacteriales.</title>
        <authorList>
            <person name="Youssef N.H."/>
            <person name="Savage-Ashlock K.N."/>
            <person name="McCully A.L."/>
            <person name="Luedtke B."/>
            <person name="Shaw E.I."/>
            <person name="Hoff W.D."/>
            <person name="Elshahed M.S."/>
        </authorList>
    </citation>
    <scope>NUCLEOTIDE SEQUENCE [LARGE SCALE GENOMIC DNA]</scope>
    <source>
        <strain evidence="11 13">DX253</strain>
    </source>
</reference>
<evidence type="ECO:0000256" key="2">
    <source>
        <dbReference type="ARBA" id="ARBA00022490"/>
    </source>
</evidence>
<keyword evidence="6 9" id="KW-0068">Autocatalytic cleavage</keyword>
<dbReference type="Gene3D" id="3.60.20.10">
    <property type="entry name" value="Glutamine Phosphoribosylpyrophosphate, subunit 1, domain 1"/>
    <property type="match status" value="1"/>
</dbReference>
<evidence type="ECO:0000256" key="1">
    <source>
        <dbReference type="ARBA" id="ARBA00001198"/>
    </source>
</evidence>
<evidence type="ECO:0000313" key="13">
    <source>
        <dbReference type="Proteomes" id="UP000003751"/>
    </source>
</evidence>
<keyword evidence="8 9" id="KW-0865">Zymogen</keyword>
<dbReference type="Proteomes" id="UP000184203">
    <property type="component" value="Unassembled WGS sequence"/>
</dbReference>
<feature type="chain" id="PRO_5036520322" description="Proteasome subunit beta" evidence="9">
    <location>
        <begin position="10"/>
        <end position="205"/>
    </location>
</feature>
<dbReference type="Pfam" id="PF00227">
    <property type="entry name" value="Proteasome"/>
    <property type="match status" value="1"/>
</dbReference>
<dbReference type="AlphaFoldDB" id="E7QQS0"/>
<dbReference type="EC" id="3.4.25.1" evidence="9"/>
<keyword evidence="5 9" id="KW-0378">Hydrolase</keyword>
<gene>
    <name evidence="9" type="primary">psmB</name>
    <name evidence="12" type="ORF">SAMN05444342_1523</name>
    <name evidence="11" type="ORF">ZOD2009_05702</name>
</gene>
<evidence type="ECO:0000256" key="10">
    <source>
        <dbReference type="PIRSR" id="PIRSR600243-1"/>
    </source>
</evidence>
<reference evidence="12" key="2">
    <citation type="submission" date="2016-11" db="EMBL/GenBank/DDBJ databases">
        <authorList>
            <person name="Jaros S."/>
            <person name="Januszkiewicz K."/>
            <person name="Wedrychowicz H."/>
        </authorList>
    </citation>
    <scope>NUCLEOTIDE SEQUENCE [LARGE SCALE GENOMIC DNA]</scope>
    <source>
        <strain evidence="12">DX253</strain>
    </source>
</reference>
<evidence type="ECO:0000313" key="14">
    <source>
        <dbReference type="Proteomes" id="UP000184203"/>
    </source>
</evidence>
<dbReference type="GO" id="GO:0010498">
    <property type="term" value="P:proteasomal protein catabolic process"/>
    <property type="evidence" value="ECO:0007669"/>
    <property type="project" value="UniProtKB-UniRule"/>
</dbReference>
<dbReference type="OrthoDB" id="6330at2157"/>
<evidence type="ECO:0000256" key="9">
    <source>
        <dbReference type="HAMAP-Rule" id="MF_02113"/>
    </source>
</evidence>
<evidence type="ECO:0000313" key="12">
    <source>
        <dbReference type="EMBL" id="SHK51697.1"/>
    </source>
</evidence>
<evidence type="ECO:0000256" key="4">
    <source>
        <dbReference type="ARBA" id="ARBA00022698"/>
    </source>
</evidence>
<keyword evidence="4 9" id="KW-0888">Threonine protease</keyword>
<dbReference type="PANTHER" id="PTHR32194">
    <property type="entry name" value="METALLOPROTEASE TLDD"/>
    <property type="match status" value="1"/>
</dbReference>
<dbReference type="InterPro" id="IPR001353">
    <property type="entry name" value="Proteasome_sua/b"/>
</dbReference>
<dbReference type="InterPro" id="IPR019983">
    <property type="entry name" value="Pept_T1A_Psome_bsu_arc"/>
</dbReference>
<dbReference type="eggNOG" id="arCOG00970">
    <property type="taxonomic scope" value="Archaea"/>
</dbReference>
<dbReference type="GO" id="GO:0004298">
    <property type="term" value="F:threonine-type endopeptidase activity"/>
    <property type="evidence" value="ECO:0007669"/>
    <property type="project" value="UniProtKB-UniRule"/>
</dbReference>
<dbReference type="InterPro" id="IPR023333">
    <property type="entry name" value="Proteasome_suB-type"/>
</dbReference>
<accession>E7QQS0</accession>
<organism evidence="11 13">
    <name type="scientific">Haladaptatus paucihalophilus DX253</name>
    <dbReference type="NCBI Taxonomy" id="797209"/>
    <lineage>
        <taxon>Archaea</taxon>
        <taxon>Methanobacteriati</taxon>
        <taxon>Methanobacteriota</taxon>
        <taxon>Stenosarchaea group</taxon>
        <taxon>Halobacteria</taxon>
        <taxon>Halobacteriales</taxon>
        <taxon>Haladaptataceae</taxon>
        <taxon>Haladaptatus</taxon>
    </lineage>
</organism>
<dbReference type="Proteomes" id="UP000003751">
    <property type="component" value="Unassembled WGS sequence"/>
</dbReference>
<dbReference type="HAMAP" id="MF_02113_A">
    <property type="entry name" value="Proteasome_B_A"/>
    <property type="match status" value="1"/>
</dbReference>
<feature type="propeptide" id="PRO_5036520321" description="Removed in mature form; by autocatalysis" evidence="9">
    <location>
        <begin position="1"/>
        <end position="9"/>
    </location>
</feature>
<evidence type="ECO:0000256" key="7">
    <source>
        <dbReference type="ARBA" id="ARBA00022942"/>
    </source>
</evidence>
<comment type="activity regulation">
    <text evidence="9">The formation of the proteasomal ATPase PAN-20S proteasome complex, via the docking of the C-termini of PAN into the intersubunit pockets in the alpha-rings, triggers opening of the gate for substrate entry. Interconversion between the open-gate and close-gate conformations leads to a dynamic regulation of the 20S proteasome proteolysis activity.</text>
</comment>
<evidence type="ECO:0000256" key="8">
    <source>
        <dbReference type="ARBA" id="ARBA00023145"/>
    </source>
</evidence>
<sequence length="205" mass="21418">MSDTIVKTGTTTVALTTDDEVLLAADRRASLGGRFVTNKAVQKVQGVHPTAALTMAGGVGDLQSYIRTLRAEASLYETRRGEPIDMAALSTLAGTLLREGPYRGAQPTLGGVDRTGPHVYDLDTAGGVMEADYHASGSGMQLAYGVLEREFEPNLPTDVARRVAANAIESAIERDTASGNGLTVATVSADGVEIRGYDAFSEVAA</sequence>
<dbReference type="RefSeq" id="WP_007977848.1">
    <property type="nucleotide sequence ID" value="NZ_AEMG01000004.1"/>
</dbReference>
<dbReference type="GO" id="GO:0019774">
    <property type="term" value="C:proteasome core complex, beta-subunit complex"/>
    <property type="evidence" value="ECO:0007669"/>
    <property type="project" value="UniProtKB-UniRule"/>
</dbReference>
<comment type="function">
    <text evidence="9">Component of the proteasome core, a large protease complex with broad specificity involved in protein degradation.</text>
</comment>
<keyword evidence="7 9" id="KW-0647">Proteasome</keyword>
<evidence type="ECO:0000256" key="6">
    <source>
        <dbReference type="ARBA" id="ARBA00022813"/>
    </source>
</evidence>
<name>E7QQS0_HALPU</name>
<dbReference type="PRINTS" id="PR00141">
    <property type="entry name" value="PROTEASOME"/>
</dbReference>
<feature type="active site" description="Nucleophile" evidence="9 10">
    <location>
        <position position="10"/>
    </location>
</feature>
<keyword evidence="14" id="KW-1185">Reference proteome</keyword>
<dbReference type="PATRIC" id="fig|797209.4.peg.1138"/>
<dbReference type="EMBL" id="AEMG01000004">
    <property type="protein sequence ID" value="EFW93334.1"/>
    <property type="molecule type" value="Genomic_DNA"/>
</dbReference>
<comment type="catalytic activity">
    <reaction evidence="1 9">
        <text>Cleavage of peptide bonds with very broad specificity.</text>
        <dbReference type="EC" id="3.4.25.1"/>
    </reaction>
</comment>
<dbReference type="EMBL" id="FRAN01000002">
    <property type="protein sequence ID" value="SHK51697.1"/>
    <property type="molecule type" value="Genomic_DNA"/>
</dbReference>
<keyword evidence="3 9" id="KW-0645">Protease</keyword>
<dbReference type="PROSITE" id="PS51476">
    <property type="entry name" value="PROTEASOME_BETA_2"/>
    <property type="match status" value="1"/>
</dbReference>
<evidence type="ECO:0000256" key="5">
    <source>
        <dbReference type="ARBA" id="ARBA00022801"/>
    </source>
</evidence>
<dbReference type="GO" id="GO:0005737">
    <property type="term" value="C:cytoplasm"/>
    <property type="evidence" value="ECO:0007669"/>
    <property type="project" value="UniProtKB-SubCell"/>
</dbReference>
<dbReference type="InterPro" id="IPR000243">
    <property type="entry name" value="Pept_T1A_subB"/>
</dbReference>
<dbReference type="STRING" id="797209.GCA_000376445_01254"/>
<keyword evidence="2 9" id="KW-0963">Cytoplasm</keyword>
<evidence type="ECO:0000256" key="3">
    <source>
        <dbReference type="ARBA" id="ARBA00022670"/>
    </source>
</evidence>
<reference evidence="14" key="3">
    <citation type="submission" date="2016-11" db="EMBL/GenBank/DDBJ databases">
        <authorList>
            <person name="Varghese N."/>
            <person name="Submissions S."/>
        </authorList>
    </citation>
    <scope>NUCLEOTIDE SEQUENCE [LARGE SCALE GENOMIC DNA]</scope>
    <source>
        <strain evidence="14">DX253</strain>
    </source>
</reference>
<comment type="similarity">
    <text evidence="9">Belongs to the peptidase T1B family.</text>
</comment>
<evidence type="ECO:0000313" key="11">
    <source>
        <dbReference type="EMBL" id="EFW93334.1"/>
    </source>
</evidence>
<dbReference type="InterPro" id="IPR029055">
    <property type="entry name" value="Ntn_hydrolases_N"/>
</dbReference>
<dbReference type="PANTHER" id="PTHR32194:SF0">
    <property type="entry name" value="ATP-DEPENDENT PROTEASE SUBUNIT HSLV"/>
    <property type="match status" value="1"/>
</dbReference>
<comment type="subcellular location">
    <subcellularLocation>
        <location evidence="9">Cytoplasm</location>
    </subcellularLocation>
</comment>
<protein>
    <recommendedName>
        <fullName evidence="9">Proteasome subunit beta</fullName>
        <ecNumber evidence="9">3.4.25.1</ecNumber>
    </recommendedName>
    <alternativeName>
        <fullName evidence="9">20S proteasome beta subunit</fullName>
    </alternativeName>
    <alternativeName>
        <fullName evidence="9">Proteasome core protein PsmB</fullName>
    </alternativeName>
</protein>
<proteinExistence type="inferred from homology"/>
<dbReference type="SUPFAM" id="SSF56235">
    <property type="entry name" value="N-terminal nucleophile aminohydrolases (Ntn hydrolases)"/>
    <property type="match status" value="1"/>
</dbReference>
<comment type="subunit">
    <text evidence="9">The 20S proteasome core is composed of 14 alpha and 14 beta subunits that assemble into four stacked heptameric rings, resulting in a barrel-shaped structure. The two inner rings, each composed of seven catalytic beta subunits, are sandwiched by two outer rings, each composed of seven alpha subunits. The catalytic chamber with the active sites is on the inside of the barrel. Has a gated structure, the ends of the cylinder being occluded by the N-termini of the alpha-subunits. Is capped at one or both ends by the proteasome regulatory ATPase, PAN.</text>
</comment>